<proteinExistence type="predicted"/>
<organism evidence="1 2">
    <name type="scientific">Streptomyces chitinivorans</name>
    <dbReference type="NCBI Taxonomy" id="1257027"/>
    <lineage>
        <taxon>Bacteria</taxon>
        <taxon>Bacillati</taxon>
        <taxon>Actinomycetota</taxon>
        <taxon>Actinomycetes</taxon>
        <taxon>Kitasatosporales</taxon>
        <taxon>Streptomycetaceae</taxon>
        <taxon>Streptomyces</taxon>
    </lineage>
</organism>
<accession>A0ABW7HWY0</accession>
<dbReference type="Pfam" id="PF11848">
    <property type="entry name" value="DUF3368"/>
    <property type="match status" value="1"/>
</dbReference>
<keyword evidence="2" id="KW-1185">Reference proteome</keyword>
<dbReference type="Proteomes" id="UP001607069">
    <property type="component" value="Unassembled WGS sequence"/>
</dbReference>
<comment type="caution">
    <text evidence="1">The sequence shown here is derived from an EMBL/GenBank/DDBJ whole genome shotgun (WGS) entry which is preliminary data.</text>
</comment>
<reference evidence="1 2" key="1">
    <citation type="submission" date="2024-10" db="EMBL/GenBank/DDBJ databases">
        <authorList>
            <person name="Cho J.-C."/>
        </authorList>
    </citation>
    <scope>NUCLEOTIDE SEQUENCE [LARGE SCALE GENOMIC DNA]</scope>
    <source>
        <strain evidence="1 2">KCTC29696</strain>
    </source>
</reference>
<protein>
    <submittedName>
        <fullName evidence="1">Uncharacterized protein</fullName>
    </submittedName>
</protein>
<dbReference type="EMBL" id="JBIHMK010000074">
    <property type="protein sequence ID" value="MFH0250212.1"/>
    <property type="molecule type" value="Genomic_DNA"/>
</dbReference>
<sequence length="169" mass="18504">MLCNFAAVDRLSLLEKVLDSRGRWTQAVAAEAGRSARYWPKLEQVAVGGWLGEPVEIDDPAEVALVDRVRRSSSRAPRPAPAAPGEAETLVVIEHRAEFADSVWITDDGEAGHYARRKGIHVKDTVGLMREAVADGLTMADTGHSLLLDMERAGRHLRGVPHRPADLLR</sequence>
<evidence type="ECO:0000313" key="2">
    <source>
        <dbReference type="Proteomes" id="UP001607069"/>
    </source>
</evidence>
<gene>
    <name evidence="1" type="ORF">ACG5V6_18610</name>
</gene>
<name>A0ABW7HWY0_9ACTN</name>
<dbReference type="InterPro" id="IPR021799">
    <property type="entry name" value="PIN-like_prokaryotic"/>
</dbReference>
<evidence type="ECO:0000313" key="1">
    <source>
        <dbReference type="EMBL" id="MFH0250212.1"/>
    </source>
</evidence>
<dbReference type="RefSeq" id="WP_279952176.1">
    <property type="nucleotide sequence ID" value="NZ_BAABEN010000045.1"/>
</dbReference>